<evidence type="ECO:0000256" key="1">
    <source>
        <dbReference type="ARBA" id="ARBA00007682"/>
    </source>
</evidence>
<dbReference type="Gene3D" id="2.30.30.1020">
    <property type="entry name" value="CCR4-NOT complex subunit 2/3/5, C-terminal domain"/>
    <property type="match status" value="1"/>
</dbReference>
<evidence type="ECO:0000313" key="5">
    <source>
        <dbReference type="EMBL" id="PVV01381.1"/>
    </source>
</evidence>
<dbReference type="GO" id="GO:0000289">
    <property type="term" value="P:nuclear-transcribed mRNA poly(A) tail shortening"/>
    <property type="evidence" value="ECO:0007669"/>
    <property type="project" value="UniProtKB-ARBA"/>
</dbReference>
<keyword evidence="6" id="KW-1185">Reference proteome</keyword>
<dbReference type="STRING" id="133381.A0A2T9Z9W5"/>
<name>A0A2T9Z9W5_9FUNG</name>
<evidence type="ECO:0000256" key="2">
    <source>
        <dbReference type="ARBA" id="ARBA00023015"/>
    </source>
</evidence>
<comment type="similarity">
    <text evidence="1">Belongs to the CNOT2/3/5 family.</text>
</comment>
<dbReference type="InterPro" id="IPR040168">
    <property type="entry name" value="Not2/3/5"/>
</dbReference>
<organism evidence="5 6">
    <name type="scientific">Smittium megazygosporum</name>
    <dbReference type="NCBI Taxonomy" id="133381"/>
    <lineage>
        <taxon>Eukaryota</taxon>
        <taxon>Fungi</taxon>
        <taxon>Fungi incertae sedis</taxon>
        <taxon>Zoopagomycota</taxon>
        <taxon>Kickxellomycotina</taxon>
        <taxon>Harpellomycetes</taxon>
        <taxon>Harpellales</taxon>
        <taxon>Legeriomycetaceae</taxon>
        <taxon>Smittium</taxon>
    </lineage>
</organism>
<dbReference type="InterPro" id="IPR007282">
    <property type="entry name" value="NOT2/3/5_C"/>
</dbReference>
<protein>
    <recommendedName>
        <fullName evidence="4">NOT2/NOT3/NOT5 C-terminal domain-containing protein</fullName>
    </recommendedName>
</protein>
<sequence length="357" mass="40398">MSNNYRATVDSYDSPFLASRQNSKVDFTSLSSNAQGFQDSKPEPKNKIPQNLLRNPFQKAQSFNLGSSIEPVQENSTISNQAQGLPGLKINLDTESKNTKNNIPLDENIIKSNNIDFNDNLKNNSDPNSFSKSGEDEQLHIAQISKPFARFGILGLLSTNDSGFDISKFGLPLNSTGKLFPLFSSPWSDVHPLSPLPESELSLPSSYNALQLQPPNFRISLFPEETIFYIFYSMPKTELQLNASEELYRRQWRFHKELKLWITKDAESQPATRTPNGEQGVFVVFDPTIWQKIKKEILILYESLEENLNLSQYFRDDRLNQSNQMLTQPGPEFNDAINMVSGYVSQAPDQLSLKNAT</sequence>
<dbReference type="Pfam" id="PF04153">
    <property type="entry name" value="NOT2_3_5_C"/>
    <property type="match status" value="1"/>
</dbReference>
<keyword evidence="3" id="KW-0804">Transcription</keyword>
<dbReference type="GO" id="GO:0030015">
    <property type="term" value="C:CCR4-NOT core complex"/>
    <property type="evidence" value="ECO:0007669"/>
    <property type="project" value="InterPro"/>
</dbReference>
<dbReference type="InterPro" id="IPR038635">
    <property type="entry name" value="CCR4-NOT_su2/3/5_C_sf"/>
</dbReference>
<comment type="caution">
    <text evidence="5">The sequence shown here is derived from an EMBL/GenBank/DDBJ whole genome shotgun (WGS) entry which is preliminary data.</text>
</comment>
<evidence type="ECO:0000259" key="4">
    <source>
        <dbReference type="Pfam" id="PF04153"/>
    </source>
</evidence>
<dbReference type="GO" id="GO:0006355">
    <property type="term" value="P:regulation of DNA-templated transcription"/>
    <property type="evidence" value="ECO:0007669"/>
    <property type="project" value="InterPro"/>
</dbReference>
<evidence type="ECO:0000256" key="3">
    <source>
        <dbReference type="ARBA" id="ARBA00023163"/>
    </source>
</evidence>
<dbReference type="AlphaFoldDB" id="A0A2T9Z9W5"/>
<dbReference type="EMBL" id="MBFS01001138">
    <property type="protein sequence ID" value="PVV01381.1"/>
    <property type="molecule type" value="Genomic_DNA"/>
</dbReference>
<gene>
    <name evidence="5" type="ORF">BB560_004208</name>
</gene>
<accession>A0A2T9Z9W5</accession>
<dbReference type="Proteomes" id="UP000245609">
    <property type="component" value="Unassembled WGS sequence"/>
</dbReference>
<dbReference type="OrthoDB" id="25391at2759"/>
<proteinExistence type="inferred from homology"/>
<reference evidence="5 6" key="1">
    <citation type="journal article" date="2018" name="MBio">
        <title>Comparative Genomics Reveals the Core Gene Toolbox for the Fungus-Insect Symbiosis.</title>
        <authorList>
            <person name="Wang Y."/>
            <person name="Stata M."/>
            <person name="Wang W."/>
            <person name="Stajich J.E."/>
            <person name="White M.M."/>
            <person name="Moncalvo J.M."/>
        </authorList>
    </citation>
    <scope>NUCLEOTIDE SEQUENCE [LARGE SCALE GENOMIC DNA]</scope>
    <source>
        <strain evidence="5 6">SC-DP-2</strain>
    </source>
</reference>
<feature type="domain" description="NOT2/NOT3/NOT5 C-terminal" evidence="4">
    <location>
        <begin position="182"/>
        <end position="304"/>
    </location>
</feature>
<evidence type="ECO:0000313" key="6">
    <source>
        <dbReference type="Proteomes" id="UP000245609"/>
    </source>
</evidence>
<keyword evidence="2" id="KW-0805">Transcription regulation</keyword>
<dbReference type="PANTHER" id="PTHR23326">
    <property type="entry name" value="CCR4 NOT-RELATED"/>
    <property type="match status" value="1"/>
</dbReference>